<dbReference type="EMBL" id="JAATEN010000009">
    <property type="protein sequence ID" value="NJQ01668.1"/>
    <property type="molecule type" value="Genomic_DNA"/>
</dbReference>
<dbReference type="RefSeq" id="WP_168102289.1">
    <property type="nucleotide sequence ID" value="NZ_JAATEN010000009.1"/>
</dbReference>
<organism evidence="1 2">
    <name type="scientific">Streptomyces zingiberis</name>
    <dbReference type="NCBI Taxonomy" id="2053010"/>
    <lineage>
        <taxon>Bacteria</taxon>
        <taxon>Bacillati</taxon>
        <taxon>Actinomycetota</taxon>
        <taxon>Actinomycetes</taxon>
        <taxon>Kitasatosporales</taxon>
        <taxon>Streptomycetaceae</taxon>
        <taxon>Streptomyces</taxon>
    </lineage>
</organism>
<reference evidence="1 2" key="1">
    <citation type="submission" date="2020-03" db="EMBL/GenBank/DDBJ databases">
        <title>WGS of actinomycetes isolated from Thailand.</title>
        <authorList>
            <person name="Thawai C."/>
        </authorList>
    </citation>
    <scope>NUCLEOTIDE SEQUENCE [LARGE SCALE GENOMIC DNA]</scope>
    <source>
        <strain evidence="1 2">PLAI 1-29</strain>
    </source>
</reference>
<evidence type="ECO:0000313" key="1">
    <source>
        <dbReference type="EMBL" id="NJQ01668.1"/>
    </source>
</evidence>
<gene>
    <name evidence="1" type="ORF">HCK00_14310</name>
</gene>
<dbReference type="Pfam" id="PF10025">
    <property type="entry name" value="DUF2267"/>
    <property type="match status" value="1"/>
</dbReference>
<dbReference type="InterPro" id="IPR018727">
    <property type="entry name" value="DUF2267"/>
</dbReference>
<evidence type="ECO:0000313" key="2">
    <source>
        <dbReference type="Proteomes" id="UP000695264"/>
    </source>
</evidence>
<dbReference type="InterPro" id="IPR038282">
    <property type="entry name" value="DUF2267_sf"/>
</dbReference>
<accession>A0ABX1BZB7</accession>
<protein>
    <submittedName>
        <fullName evidence="1">DUF2267 domain-containing protein</fullName>
    </submittedName>
</protein>
<proteinExistence type="predicted"/>
<dbReference type="Gene3D" id="1.10.490.110">
    <property type="entry name" value="Uncharacterized conserved protein DUF2267"/>
    <property type="match status" value="1"/>
</dbReference>
<dbReference type="Proteomes" id="UP000695264">
    <property type="component" value="Unassembled WGS sequence"/>
</dbReference>
<comment type="caution">
    <text evidence="1">The sequence shown here is derived from an EMBL/GenBank/DDBJ whole genome shotgun (WGS) entry which is preliminary data.</text>
</comment>
<keyword evidence="2" id="KW-1185">Reference proteome</keyword>
<name>A0ABX1BZB7_9ACTN</name>
<sequence>MRWSEFVERVRERGEYPTGREAERVSRTVLPALAGQLDREERDLLARRLPPEAARLVTARGPATPPLPAAAFVDAIAARTEGATPATARWDTSSVLSVVADAMDRGELDRLMARLPGGYALLFGRARLVPDRPAREAEPV</sequence>